<organism evidence="1 2">
    <name type="scientific">Allacma fusca</name>
    <dbReference type="NCBI Taxonomy" id="39272"/>
    <lineage>
        <taxon>Eukaryota</taxon>
        <taxon>Metazoa</taxon>
        <taxon>Ecdysozoa</taxon>
        <taxon>Arthropoda</taxon>
        <taxon>Hexapoda</taxon>
        <taxon>Collembola</taxon>
        <taxon>Symphypleona</taxon>
        <taxon>Sminthuridae</taxon>
        <taxon>Allacma</taxon>
    </lineage>
</organism>
<proteinExistence type="predicted"/>
<reference evidence="1" key="1">
    <citation type="submission" date="2021-06" db="EMBL/GenBank/DDBJ databases">
        <authorList>
            <person name="Hodson N. C."/>
            <person name="Mongue J. A."/>
            <person name="Jaron S. K."/>
        </authorList>
    </citation>
    <scope>NUCLEOTIDE SEQUENCE</scope>
</reference>
<protein>
    <submittedName>
        <fullName evidence="1">Uncharacterized protein</fullName>
    </submittedName>
</protein>
<comment type="caution">
    <text evidence="1">The sequence shown here is derived from an EMBL/GenBank/DDBJ whole genome shotgun (WGS) entry which is preliminary data.</text>
</comment>
<name>A0A8J2L8M6_9HEXA</name>
<gene>
    <name evidence="1" type="ORF">AFUS01_LOCUS38104</name>
</gene>
<dbReference type="Proteomes" id="UP000708208">
    <property type="component" value="Unassembled WGS sequence"/>
</dbReference>
<sequence length="41" mass="4788">LRGIAEYGRQFEANFPETMKINVVINETPRTELTLTPHLRM</sequence>
<accession>A0A8J2L8M6</accession>
<dbReference type="AlphaFoldDB" id="A0A8J2L8M6"/>
<keyword evidence="2" id="KW-1185">Reference proteome</keyword>
<feature type="non-terminal residue" evidence="1">
    <location>
        <position position="1"/>
    </location>
</feature>
<evidence type="ECO:0000313" key="2">
    <source>
        <dbReference type="Proteomes" id="UP000708208"/>
    </source>
</evidence>
<dbReference type="EMBL" id="CAJVCH010546329">
    <property type="protein sequence ID" value="CAG7828158.1"/>
    <property type="molecule type" value="Genomic_DNA"/>
</dbReference>
<evidence type="ECO:0000313" key="1">
    <source>
        <dbReference type="EMBL" id="CAG7828158.1"/>
    </source>
</evidence>